<accession>A0A6J1I6H9</accession>
<feature type="domain" description="TF-B3" evidence="6">
    <location>
        <begin position="144"/>
        <end position="242"/>
    </location>
</feature>
<dbReference type="InterPro" id="IPR003340">
    <property type="entry name" value="B3_DNA-bd"/>
</dbReference>
<dbReference type="Pfam" id="PF02362">
    <property type="entry name" value="B3"/>
    <property type="match status" value="2"/>
</dbReference>
<dbReference type="PANTHER" id="PTHR31920:SF108">
    <property type="entry name" value="B3 DOMAIN-CONTAINING TRANSCRIPTION FACTOR VRN1-LIKE"/>
    <property type="match status" value="1"/>
</dbReference>
<dbReference type="Proteomes" id="UP000504608">
    <property type="component" value="Unplaced"/>
</dbReference>
<evidence type="ECO:0000256" key="2">
    <source>
        <dbReference type="ARBA" id="ARBA00023015"/>
    </source>
</evidence>
<dbReference type="KEGG" id="cmax:111470377"/>
<dbReference type="AlphaFoldDB" id="A0A6J1I6H9"/>
<dbReference type="GeneID" id="111470377"/>
<dbReference type="InterPro" id="IPR015300">
    <property type="entry name" value="DNA-bd_pseudobarrel_sf"/>
</dbReference>
<dbReference type="SUPFAM" id="SSF101936">
    <property type="entry name" value="DNA-binding pseudobarrel domain"/>
    <property type="match status" value="2"/>
</dbReference>
<comment type="subcellular location">
    <subcellularLocation>
        <location evidence="1">Nucleus</location>
    </subcellularLocation>
</comment>
<gene>
    <name evidence="8" type="primary">LOC111470377</name>
</gene>
<evidence type="ECO:0000256" key="4">
    <source>
        <dbReference type="ARBA" id="ARBA00023163"/>
    </source>
</evidence>
<evidence type="ECO:0000256" key="1">
    <source>
        <dbReference type="ARBA" id="ARBA00004123"/>
    </source>
</evidence>
<dbReference type="CDD" id="cd10017">
    <property type="entry name" value="B3_DNA"/>
    <property type="match status" value="2"/>
</dbReference>
<evidence type="ECO:0000256" key="5">
    <source>
        <dbReference type="ARBA" id="ARBA00023242"/>
    </source>
</evidence>
<dbReference type="Gene3D" id="2.40.330.10">
    <property type="entry name" value="DNA-binding pseudobarrel domain"/>
    <property type="match status" value="2"/>
</dbReference>
<feature type="domain" description="TF-B3" evidence="6">
    <location>
        <begin position="11"/>
        <end position="105"/>
    </location>
</feature>
<dbReference type="OrthoDB" id="623918at2759"/>
<evidence type="ECO:0000256" key="3">
    <source>
        <dbReference type="ARBA" id="ARBA00023125"/>
    </source>
</evidence>
<evidence type="ECO:0000259" key="6">
    <source>
        <dbReference type="PROSITE" id="PS50863"/>
    </source>
</evidence>
<dbReference type="PROSITE" id="PS50863">
    <property type="entry name" value="B3"/>
    <property type="match status" value="2"/>
</dbReference>
<name>A0A6J1I6H9_CUCMA</name>
<keyword evidence="4" id="KW-0804">Transcription</keyword>
<dbReference type="InterPro" id="IPR050655">
    <property type="entry name" value="Plant_B3_domain"/>
</dbReference>
<dbReference type="GO" id="GO:0005634">
    <property type="term" value="C:nucleus"/>
    <property type="evidence" value="ECO:0007669"/>
    <property type="project" value="UniProtKB-SubCell"/>
</dbReference>
<keyword evidence="3" id="KW-0238">DNA-binding</keyword>
<dbReference type="GO" id="GO:0003677">
    <property type="term" value="F:DNA binding"/>
    <property type="evidence" value="ECO:0007669"/>
    <property type="project" value="UniProtKB-KW"/>
</dbReference>
<dbReference type="RefSeq" id="XP_022971710.1">
    <property type="nucleotide sequence ID" value="XM_023115942.1"/>
</dbReference>
<protein>
    <submittedName>
        <fullName evidence="8">B3 domain-containing transcription factor VRN1-like</fullName>
    </submittedName>
</protein>
<proteinExistence type="predicted"/>
<dbReference type="SMART" id="SM01019">
    <property type="entry name" value="B3"/>
    <property type="match status" value="2"/>
</dbReference>
<evidence type="ECO:0000313" key="8">
    <source>
        <dbReference type="RefSeq" id="XP_022971710.1"/>
    </source>
</evidence>
<dbReference type="PANTHER" id="PTHR31920">
    <property type="entry name" value="B3 DOMAIN-CONTAINING"/>
    <property type="match status" value="1"/>
</dbReference>
<evidence type="ECO:0000313" key="7">
    <source>
        <dbReference type="Proteomes" id="UP000504608"/>
    </source>
</evidence>
<reference evidence="8" key="1">
    <citation type="submission" date="2025-08" db="UniProtKB">
        <authorList>
            <consortium name="RefSeq"/>
        </authorList>
    </citation>
    <scope>IDENTIFICATION</scope>
    <source>
        <tissue evidence="8">Young leaves</tissue>
    </source>
</reference>
<keyword evidence="2" id="KW-0805">Transcription regulation</keyword>
<keyword evidence="7" id="KW-1185">Reference proteome</keyword>
<sequence>MASSFESATPHFFKVILPQTLIQSKLAIPHKFVRKHGEALETEEVRLKVASGAEWKVGLTKNDEKIWFEKGWEEFVKFYSVEIGHFLTFRYEGNSCFHVVIFDKTASEIEYPLGCGGKVKKRERFSITEEATKFQSLTMNPSFMVTMGASYLHTGKSYLSIPLWFANAHMESPKEMNVEVSDGRVWKILCGERWPLGVKRVEMRGGWRDFARDNGLKKGDICVFELMETSELSFKATIFRSGCRG</sequence>
<keyword evidence="5" id="KW-0539">Nucleus</keyword>
<organism evidence="7 8">
    <name type="scientific">Cucurbita maxima</name>
    <name type="common">Pumpkin</name>
    <name type="synonym">Winter squash</name>
    <dbReference type="NCBI Taxonomy" id="3661"/>
    <lineage>
        <taxon>Eukaryota</taxon>
        <taxon>Viridiplantae</taxon>
        <taxon>Streptophyta</taxon>
        <taxon>Embryophyta</taxon>
        <taxon>Tracheophyta</taxon>
        <taxon>Spermatophyta</taxon>
        <taxon>Magnoliopsida</taxon>
        <taxon>eudicotyledons</taxon>
        <taxon>Gunneridae</taxon>
        <taxon>Pentapetalae</taxon>
        <taxon>rosids</taxon>
        <taxon>fabids</taxon>
        <taxon>Cucurbitales</taxon>
        <taxon>Cucurbitaceae</taxon>
        <taxon>Cucurbiteae</taxon>
        <taxon>Cucurbita</taxon>
    </lineage>
</organism>